<dbReference type="EMBL" id="PCSU01000075">
    <property type="protein sequence ID" value="PIP56189.1"/>
    <property type="molecule type" value="Genomic_DNA"/>
</dbReference>
<dbReference type="PANTHER" id="PTHR11907">
    <property type="entry name" value="AMIDOPHOSPHORIBOSYLTRANSFERASE"/>
    <property type="match status" value="1"/>
</dbReference>
<dbReference type="InterPro" id="IPR029057">
    <property type="entry name" value="PRTase-like"/>
</dbReference>
<dbReference type="Gene3D" id="3.40.50.2020">
    <property type="match status" value="1"/>
</dbReference>
<gene>
    <name evidence="4" type="ORF">COX05_04340</name>
</gene>
<reference evidence="4 5" key="1">
    <citation type="submission" date="2017-09" db="EMBL/GenBank/DDBJ databases">
        <title>Depth-based differentiation of microbial function through sediment-hosted aquifers and enrichment of novel symbionts in the deep terrestrial subsurface.</title>
        <authorList>
            <person name="Probst A.J."/>
            <person name="Ladd B."/>
            <person name="Jarett J.K."/>
            <person name="Geller-Mcgrath D.E."/>
            <person name="Sieber C.M."/>
            <person name="Emerson J.B."/>
            <person name="Anantharaman K."/>
            <person name="Thomas B.C."/>
            <person name="Malmstrom R."/>
            <person name="Stieglmeier M."/>
            <person name="Klingl A."/>
            <person name="Woyke T."/>
            <person name="Ryan C.M."/>
            <person name="Banfield J.F."/>
        </authorList>
    </citation>
    <scope>NUCLEOTIDE SEQUENCE [LARGE SCALE GENOMIC DNA]</scope>
    <source>
        <strain evidence="4">CG22_combo_CG10-13_8_21_14_all_39_12</strain>
    </source>
</reference>
<dbReference type="Proteomes" id="UP000228495">
    <property type="component" value="Unassembled WGS sequence"/>
</dbReference>
<evidence type="ECO:0000256" key="1">
    <source>
        <dbReference type="ARBA" id="ARBA00022679"/>
    </source>
</evidence>
<dbReference type="Gene3D" id="3.60.20.10">
    <property type="entry name" value="Glutamine Phosphoribosylpyrophosphate, subunit 1, domain 1"/>
    <property type="match status" value="1"/>
</dbReference>
<accession>A0A2H0BF32</accession>
<evidence type="ECO:0000259" key="3">
    <source>
        <dbReference type="PROSITE" id="PS51278"/>
    </source>
</evidence>
<name>A0A2H0BF32_UNCKA</name>
<dbReference type="PROSITE" id="PS51278">
    <property type="entry name" value="GATASE_TYPE_2"/>
    <property type="match status" value="1"/>
</dbReference>
<evidence type="ECO:0000313" key="4">
    <source>
        <dbReference type="EMBL" id="PIP56189.1"/>
    </source>
</evidence>
<dbReference type="SUPFAM" id="SSF56235">
    <property type="entry name" value="N-terminal nucleophile aminohydrolases (Ntn hydrolases)"/>
    <property type="match status" value="1"/>
</dbReference>
<dbReference type="Pfam" id="PF13537">
    <property type="entry name" value="GATase_7"/>
    <property type="match status" value="1"/>
</dbReference>
<evidence type="ECO:0000313" key="5">
    <source>
        <dbReference type="Proteomes" id="UP000228495"/>
    </source>
</evidence>
<sequence length="294" mass="32019">MCGIVVVYSVNGDTSRTIPMAIGASKYVKHRGQQGAGVCVITPEGTVMHHSGVGAFDAVIKPTDIEKMGRDHRLAMVQCRWGTYGGYHENNVQPIVVNSSNDIPVCVVHNGQFILMPDLLSQRDLTDDIESDTLLFARLLARYSGNDWDSHVVSVLSKTLGAYSLAISIHDVLFLTRDSYGVRPLYLGSLDGAYIAASETQAITAIGGTIIREIGCGEILKIDTSGLHVLVKGNGHQRHVCEFESAYLCRPDSMMQSFNGNRSLFHARFRFELGEAVALESPVKHAKMVVGVPD</sequence>
<dbReference type="AlphaFoldDB" id="A0A2H0BF32"/>
<keyword evidence="1" id="KW-0808">Transferase</keyword>
<protein>
    <recommendedName>
        <fullName evidence="3">Glutamine amidotransferase type-2 domain-containing protein</fullName>
    </recommendedName>
</protein>
<evidence type="ECO:0000256" key="2">
    <source>
        <dbReference type="ARBA" id="ARBA00022962"/>
    </source>
</evidence>
<feature type="non-terminal residue" evidence="4">
    <location>
        <position position="294"/>
    </location>
</feature>
<organism evidence="4 5">
    <name type="scientific">candidate division WWE3 bacterium CG22_combo_CG10-13_8_21_14_all_39_12</name>
    <dbReference type="NCBI Taxonomy" id="1975094"/>
    <lineage>
        <taxon>Bacteria</taxon>
        <taxon>Katanobacteria</taxon>
    </lineage>
</organism>
<keyword evidence="2" id="KW-0315">Glutamine amidotransferase</keyword>
<dbReference type="InterPro" id="IPR029055">
    <property type="entry name" value="Ntn_hydrolases_N"/>
</dbReference>
<comment type="caution">
    <text evidence="4">The sequence shown here is derived from an EMBL/GenBank/DDBJ whole genome shotgun (WGS) entry which is preliminary data.</text>
</comment>
<dbReference type="InterPro" id="IPR017932">
    <property type="entry name" value="GATase_2_dom"/>
</dbReference>
<dbReference type="GO" id="GO:0016740">
    <property type="term" value="F:transferase activity"/>
    <property type="evidence" value="ECO:0007669"/>
    <property type="project" value="UniProtKB-KW"/>
</dbReference>
<proteinExistence type="predicted"/>
<feature type="domain" description="Glutamine amidotransferase type-2" evidence="3">
    <location>
        <begin position="2"/>
        <end position="225"/>
    </location>
</feature>